<feature type="region of interest" description="Disordered" evidence="1">
    <location>
        <begin position="743"/>
        <end position="812"/>
    </location>
</feature>
<sequence length="812" mass="92016">ADRSGDHSKGKLFFKNVISLKVSSKPSESEYLGLLNELKEVDLTNVTFTDIDSVEKLVSYLPKNVSSIIVENRALKESFDRVKHIQGRHFLVESFECKKRKLEEDDSSSAISRRRIRTPSPISDLFEKEQKSALFFKNRLKSSFNSPKDFIPRKLFQKFTDLPSDYRAIIDGSSFQNILDDNPSETQVNNFINECSGLFVHSFVRTNENNWLFITQIEAYYHSKTMDDVSQFSKNNNYPKNFVVEIEKCAEGKGVWYELKIRYKKVEIIATGGIYNRTDNNSNLGAFLGVSIPSALAHNTRLILFSPIVPTKSLSCIRMLRNYQKDTSLKKWCFKSSFFNSMGFATPNQFKLHRLGRDDFVSACSILLRSIIFKDHDYVDFDVLERHLKTAPYWGTIELLKTANKFDVQKVLEKATFFKLSKPKKLLISIVLRRPHTVSNSDLMILYNGIISPVVKNENRKMNTLSLQKLADDGNSEAQYKLGVKLSSNHDYTAAFDWFMKASERGHGAAQNQLGLAYQNGLGIPQDDHHAVEWFTESATVNNNPDAQFNLGSFYYYGRCGITRNYTMAYQWFLKASENGNHHAQNSIGFLYQRGWGVQQDHHLALKWFQKAALSHNANAQNQIGVFYKKGYGVKTNHRTAFEWYSKSAKNGSTAGQCNLAWMYYDGSGTRQDYNKAITWFLKAAERGSVDSQYQIGVMYFNGYGVEKSDTAALEYLYMALRNGSPVAQNYIDLVSSSVDNEKTQVADRPPPVPVHHRGTSLGLNSVRKKSGSSSVHDNSSNSNMNVPFYGSKSATTSISDVGNLNGAYASK</sequence>
<reference evidence="2" key="1">
    <citation type="submission" date="2021-01" db="EMBL/GenBank/DDBJ databases">
        <title>Metabolic potential, ecology and presence of endohyphal bacteria is reflected in genomic diversity of Mucoromycotina.</title>
        <authorList>
            <person name="Muszewska A."/>
            <person name="Okrasinska A."/>
            <person name="Steczkiewicz K."/>
            <person name="Drgas O."/>
            <person name="Orlowska M."/>
            <person name="Perlinska-Lenart U."/>
            <person name="Aleksandrzak-Piekarczyk T."/>
            <person name="Szatraj K."/>
            <person name="Zielenkiewicz U."/>
            <person name="Pilsyk S."/>
            <person name="Malc E."/>
            <person name="Mieczkowski P."/>
            <person name="Kruszewska J.S."/>
            <person name="Biernat P."/>
            <person name="Pawlowska J."/>
        </authorList>
    </citation>
    <scope>NUCLEOTIDE SEQUENCE</scope>
    <source>
        <strain evidence="2">WA0000018081</strain>
    </source>
</reference>
<evidence type="ECO:0000256" key="1">
    <source>
        <dbReference type="SAM" id="MobiDB-lite"/>
    </source>
</evidence>
<dbReference type="Proteomes" id="UP000613177">
    <property type="component" value="Unassembled WGS sequence"/>
</dbReference>
<keyword evidence="3" id="KW-1185">Reference proteome</keyword>
<organism evidence="2 3">
    <name type="scientific">Thamnidium elegans</name>
    <dbReference type="NCBI Taxonomy" id="101142"/>
    <lineage>
        <taxon>Eukaryota</taxon>
        <taxon>Fungi</taxon>
        <taxon>Fungi incertae sedis</taxon>
        <taxon>Mucoromycota</taxon>
        <taxon>Mucoromycotina</taxon>
        <taxon>Mucoromycetes</taxon>
        <taxon>Mucorales</taxon>
        <taxon>Mucorineae</taxon>
        <taxon>Mucoraceae</taxon>
        <taxon>Thamnidium</taxon>
    </lineage>
</organism>
<feature type="non-terminal residue" evidence="2">
    <location>
        <position position="1"/>
    </location>
</feature>
<dbReference type="InterPro" id="IPR052945">
    <property type="entry name" value="Mitotic_Regulator"/>
</dbReference>
<accession>A0A8H7VW09</accession>
<dbReference type="SMART" id="SM00671">
    <property type="entry name" value="SEL1"/>
    <property type="match status" value="7"/>
</dbReference>
<dbReference type="Gene3D" id="1.25.40.10">
    <property type="entry name" value="Tetratricopeptide repeat domain"/>
    <property type="match status" value="2"/>
</dbReference>
<evidence type="ECO:0008006" key="4">
    <source>
        <dbReference type="Google" id="ProtNLM"/>
    </source>
</evidence>
<evidence type="ECO:0000313" key="2">
    <source>
        <dbReference type="EMBL" id="KAG2229209.1"/>
    </source>
</evidence>
<dbReference type="Pfam" id="PF08238">
    <property type="entry name" value="Sel1"/>
    <property type="match status" value="7"/>
</dbReference>
<dbReference type="PANTHER" id="PTHR43628:SF1">
    <property type="entry name" value="CHITIN SYNTHASE REGULATORY FACTOR 2-RELATED"/>
    <property type="match status" value="1"/>
</dbReference>
<proteinExistence type="predicted"/>
<dbReference type="InterPro" id="IPR011990">
    <property type="entry name" value="TPR-like_helical_dom_sf"/>
</dbReference>
<feature type="compositionally biased region" description="Low complexity" evidence="1">
    <location>
        <begin position="772"/>
        <end position="786"/>
    </location>
</feature>
<dbReference type="AlphaFoldDB" id="A0A8H7VW09"/>
<comment type="caution">
    <text evidence="2">The sequence shown here is derived from an EMBL/GenBank/DDBJ whole genome shotgun (WGS) entry which is preliminary data.</text>
</comment>
<dbReference type="PANTHER" id="PTHR43628">
    <property type="entry name" value="ACTIVATOR OF C KINASE PROTEIN 1-RELATED"/>
    <property type="match status" value="1"/>
</dbReference>
<evidence type="ECO:0000313" key="3">
    <source>
        <dbReference type="Proteomes" id="UP000613177"/>
    </source>
</evidence>
<name>A0A8H7VW09_9FUNG</name>
<feature type="compositionally biased region" description="Polar residues" evidence="1">
    <location>
        <begin position="793"/>
        <end position="803"/>
    </location>
</feature>
<dbReference type="InterPro" id="IPR006597">
    <property type="entry name" value="Sel1-like"/>
</dbReference>
<gene>
    <name evidence="2" type="ORF">INT48_007679</name>
</gene>
<protein>
    <recommendedName>
        <fullName evidence="4">HCP-like protein</fullName>
    </recommendedName>
</protein>
<dbReference type="SUPFAM" id="SSF81901">
    <property type="entry name" value="HCP-like"/>
    <property type="match status" value="2"/>
</dbReference>
<dbReference type="EMBL" id="JAEPRE010000297">
    <property type="protein sequence ID" value="KAG2229209.1"/>
    <property type="molecule type" value="Genomic_DNA"/>
</dbReference>